<keyword evidence="3" id="KW-1185">Reference proteome</keyword>
<keyword evidence="1" id="KW-1133">Transmembrane helix</keyword>
<name>A0A164SUI2_9AGAM</name>
<keyword evidence="1" id="KW-0472">Membrane</keyword>
<gene>
    <name evidence="2" type="ORF">SISNIDRAFT_467408</name>
</gene>
<protein>
    <submittedName>
        <fullName evidence="2">Uncharacterized protein</fullName>
    </submittedName>
</protein>
<accession>A0A164SUI2</accession>
<keyword evidence="1" id="KW-0812">Transmembrane</keyword>
<dbReference type="Proteomes" id="UP000076722">
    <property type="component" value="Unassembled WGS sequence"/>
</dbReference>
<reference evidence="2 3" key="1">
    <citation type="journal article" date="2016" name="Mol. Biol. Evol.">
        <title>Comparative Genomics of Early-Diverging Mushroom-Forming Fungi Provides Insights into the Origins of Lignocellulose Decay Capabilities.</title>
        <authorList>
            <person name="Nagy L.G."/>
            <person name="Riley R."/>
            <person name="Tritt A."/>
            <person name="Adam C."/>
            <person name="Daum C."/>
            <person name="Floudas D."/>
            <person name="Sun H."/>
            <person name="Yadav J.S."/>
            <person name="Pangilinan J."/>
            <person name="Larsson K.H."/>
            <person name="Matsuura K."/>
            <person name="Barry K."/>
            <person name="Labutti K."/>
            <person name="Kuo R."/>
            <person name="Ohm R.A."/>
            <person name="Bhattacharya S.S."/>
            <person name="Shirouzu T."/>
            <person name="Yoshinaga Y."/>
            <person name="Martin F.M."/>
            <person name="Grigoriev I.V."/>
            <person name="Hibbett D.S."/>
        </authorList>
    </citation>
    <scope>NUCLEOTIDE SEQUENCE [LARGE SCALE GENOMIC DNA]</scope>
    <source>
        <strain evidence="2 3">HHB9708</strain>
    </source>
</reference>
<proteinExistence type="predicted"/>
<evidence type="ECO:0000313" key="2">
    <source>
        <dbReference type="EMBL" id="KZS91816.1"/>
    </source>
</evidence>
<feature type="transmembrane region" description="Helical" evidence="1">
    <location>
        <begin position="18"/>
        <end position="36"/>
    </location>
</feature>
<dbReference type="AlphaFoldDB" id="A0A164SUI2"/>
<evidence type="ECO:0000313" key="3">
    <source>
        <dbReference type="Proteomes" id="UP000076722"/>
    </source>
</evidence>
<organism evidence="2 3">
    <name type="scientific">Sistotremastrum niveocremeum HHB9708</name>
    <dbReference type="NCBI Taxonomy" id="1314777"/>
    <lineage>
        <taxon>Eukaryota</taxon>
        <taxon>Fungi</taxon>
        <taxon>Dikarya</taxon>
        <taxon>Basidiomycota</taxon>
        <taxon>Agaricomycotina</taxon>
        <taxon>Agaricomycetes</taxon>
        <taxon>Sistotremastrales</taxon>
        <taxon>Sistotremastraceae</taxon>
        <taxon>Sertulicium</taxon>
        <taxon>Sertulicium niveocremeum</taxon>
    </lineage>
</organism>
<sequence>MLVDDDGLVRYLGDVHEIAGTGTAHGMVFMTVYIFWGSTRSRFIGGRNLDTDMEIIFTDLTFRKDDEKRSLREEAGDVPAIVRLEFRCSSYISLLYESDDLRGKSLQIVSNVGDEPT</sequence>
<dbReference type="EMBL" id="KV419413">
    <property type="protein sequence ID" value="KZS91816.1"/>
    <property type="molecule type" value="Genomic_DNA"/>
</dbReference>
<evidence type="ECO:0000256" key="1">
    <source>
        <dbReference type="SAM" id="Phobius"/>
    </source>
</evidence>